<dbReference type="eggNOG" id="COG2175">
    <property type="taxonomic scope" value="Bacteria"/>
</dbReference>
<dbReference type="GO" id="GO:0046872">
    <property type="term" value="F:metal ion binding"/>
    <property type="evidence" value="ECO:0007669"/>
    <property type="project" value="UniProtKB-KW"/>
</dbReference>
<evidence type="ECO:0000256" key="4">
    <source>
        <dbReference type="ARBA" id="ARBA00023002"/>
    </source>
</evidence>
<keyword evidence="5" id="KW-0408">Iron</keyword>
<evidence type="ECO:0000256" key="2">
    <source>
        <dbReference type="ARBA" id="ARBA00022723"/>
    </source>
</evidence>
<keyword evidence="9" id="KW-1185">Reference proteome</keyword>
<dbReference type="InterPro" id="IPR003819">
    <property type="entry name" value="TauD/TfdA-like"/>
</dbReference>
<dbReference type="EMBL" id="AWFF01000039">
    <property type="protein sequence ID" value="KCZ54280.1"/>
    <property type="molecule type" value="Genomic_DNA"/>
</dbReference>
<dbReference type="InterPro" id="IPR042098">
    <property type="entry name" value="TauD-like_sf"/>
</dbReference>
<evidence type="ECO:0000256" key="6">
    <source>
        <dbReference type="SAM" id="MobiDB-lite"/>
    </source>
</evidence>
<organism evidence="8 9">
    <name type="scientific">Hyphomonas beringensis</name>
    <dbReference type="NCBI Taxonomy" id="1280946"/>
    <lineage>
        <taxon>Bacteria</taxon>
        <taxon>Pseudomonadati</taxon>
        <taxon>Pseudomonadota</taxon>
        <taxon>Alphaproteobacteria</taxon>
        <taxon>Hyphomonadales</taxon>
        <taxon>Hyphomonadaceae</taxon>
        <taxon>Hyphomonas</taxon>
    </lineage>
</organism>
<dbReference type="AlphaFoldDB" id="A0A062UDU0"/>
<protein>
    <recommendedName>
        <fullName evidence="7">TauD/TfdA-like domain-containing protein</fullName>
    </recommendedName>
</protein>
<name>A0A062UDU0_9PROT</name>
<sequence>MQSVPPKGVDDSSQKAKGQDAIANHRPRWFTVEMSMTIQPLTGTLGAEIHGVDLKQDLSDAEFDAIHQAFLDHKVIVLRGQQGLTPDQQKDFARRFGTLNIHPYVKGMDGHPELLEIIKEPDEKTNFGGGWHSDMSFLEEPALGSILHAIDVPPYGGDTLFADQQAAYDRLSPGLKKTLEGMTAVHTASKEYGADGYSAAVRQSMDAKSAPDAPEYEHPVIRTHPETGRKGLFINPAFTLRFAGWSRKESRPLLAYLFDVSKEERNTCRVRWQAGDVTMWDNRCVWHYALNDYHGHRRHMRRATINGDKPR</sequence>
<dbReference type="PANTHER" id="PTHR30468">
    <property type="entry name" value="ALPHA-KETOGLUTARATE-DEPENDENT SULFONATE DIOXYGENASE"/>
    <property type="match status" value="1"/>
</dbReference>
<dbReference type="Pfam" id="PF02668">
    <property type="entry name" value="TauD"/>
    <property type="match status" value="1"/>
</dbReference>
<feature type="compositionally biased region" description="Basic and acidic residues" evidence="6">
    <location>
        <begin position="8"/>
        <end position="18"/>
    </location>
</feature>
<dbReference type="Proteomes" id="UP000027037">
    <property type="component" value="Unassembled WGS sequence"/>
</dbReference>
<dbReference type="PATRIC" id="fig|1280946.3.peg.1948"/>
<evidence type="ECO:0000256" key="1">
    <source>
        <dbReference type="ARBA" id="ARBA00005896"/>
    </source>
</evidence>
<dbReference type="SUPFAM" id="SSF51197">
    <property type="entry name" value="Clavaminate synthase-like"/>
    <property type="match status" value="1"/>
</dbReference>
<comment type="similarity">
    <text evidence="1">Belongs to the TfdA dioxygenase family.</text>
</comment>
<keyword evidence="3" id="KW-0223">Dioxygenase</keyword>
<comment type="caution">
    <text evidence="8">The sequence shown here is derived from an EMBL/GenBank/DDBJ whole genome shotgun (WGS) entry which is preliminary data.</text>
</comment>
<keyword evidence="4" id="KW-0560">Oxidoreductase</keyword>
<evidence type="ECO:0000256" key="3">
    <source>
        <dbReference type="ARBA" id="ARBA00022964"/>
    </source>
</evidence>
<dbReference type="Gene3D" id="3.60.130.10">
    <property type="entry name" value="Clavaminate synthase-like"/>
    <property type="match status" value="1"/>
</dbReference>
<evidence type="ECO:0000259" key="7">
    <source>
        <dbReference type="Pfam" id="PF02668"/>
    </source>
</evidence>
<accession>A0A062UDU0</accession>
<feature type="domain" description="TauD/TfdA-like" evidence="7">
    <location>
        <begin position="38"/>
        <end position="304"/>
    </location>
</feature>
<dbReference type="GO" id="GO:0005737">
    <property type="term" value="C:cytoplasm"/>
    <property type="evidence" value="ECO:0007669"/>
    <property type="project" value="TreeGrafter"/>
</dbReference>
<reference evidence="8 9" key="1">
    <citation type="journal article" date="2014" name="Antonie Van Leeuwenhoek">
        <title>Hyphomonas beringensis sp. nov. and Hyphomonas chukchiensis sp. nov., isolated from surface seawater of the Bering Sea and Chukchi Sea.</title>
        <authorList>
            <person name="Li C."/>
            <person name="Lai Q."/>
            <person name="Li G."/>
            <person name="Dong C."/>
            <person name="Wang J."/>
            <person name="Liao Y."/>
            <person name="Shao Z."/>
        </authorList>
    </citation>
    <scope>NUCLEOTIDE SEQUENCE [LARGE SCALE GENOMIC DNA]</scope>
    <source>
        <strain evidence="8 9">25B14_1</strain>
    </source>
</reference>
<evidence type="ECO:0000313" key="9">
    <source>
        <dbReference type="Proteomes" id="UP000027037"/>
    </source>
</evidence>
<evidence type="ECO:0000256" key="5">
    <source>
        <dbReference type="ARBA" id="ARBA00023004"/>
    </source>
</evidence>
<keyword evidence="2" id="KW-0479">Metal-binding</keyword>
<dbReference type="GO" id="GO:0016706">
    <property type="term" value="F:2-oxoglutarate-dependent dioxygenase activity"/>
    <property type="evidence" value="ECO:0007669"/>
    <property type="project" value="TreeGrafter"/>
</dbReference>
<feature type="region of interest" description="Disordered" evidence="6">
    <location>
        <begin position="1"/>
        <end position="24"/>
    </location>
</feature>
<evidence type="ECO:0000313" key="8">
    <source>
        <dbReference type="EMBL" id="KCZ54280.1"/>
    </source>
</evidence>
<dbReference type="InterPro" id="IPR051323">
    <property type="entry name" value="AtsK-like"/>
</dbReference>
<proteinExistence type="inferred from homology"/>
<dbReference type="STRING" id="1280946.HY29_14690"/>
<gene>
    <name evidence="8" type="ORF">HY29_14690</name>
</gene>
<dbReference type="PANTHER" id="PTHR30468:SF1">
    <property type="entry name" value="ALPHA-KETOGLUTARATE-DEPENDENT SULFONATE DIOXYGENASE"/>
    <property type="match status" value="1"/>
</dbReference>